<gene>
    <name evidence="1" type="ORF">VPK24_11945</name>
</gene>
<evidence type="ECO:0000313" key="2">
    <source>
        <dbReference type="Proteomes" id="UP001604335"/>
    </source>
</evidence>
<dbReference type="Proteomes" id="UP001604335">
    <property type="component" value="Unassembled WGS sequence"/>
</dbReference>
<keyword evidence="2" id="KW-1185">Reference proteome</keyword>
<dbReference type="RefSeq" id="WP_099533216.1">
    <property type="nucleotide sequence ID" value="NZ_JAZAQF010000069.1"/>
</dbReference>
<accession>A0ABW7CB31</accession>
<comment type="caution">
    <text evidence="1">The sequence shown here is derived from an EMBL/GenBank/DDBJ whole genome shotgun (WGS) entry which is preliminary data.</text>
</comment>
<evidence type="ECO:0000313" key="1">
    <source>
        <dbReference type="EMBL" id="MFG3818352.1"/>
    </source>
</evidence>
<reference evidence="2" key="1">
    <citation type="journal article" date="2024" name="Algal Res.">
        <title>Biochemical, toxicological and genomic investigation of a high-biomass producing Limnothrix strain isolated from Italian shallow drinking water reservoir.</title>
        <authorList>
            <person name="Simonazzi M."/>
            <person name="Shishido T.K."/>
            <person name="Delbaje E."/>
            <person name="Wahlsten M."/>
            <person name="Fewer D.P."/>
            <person name="Sivonen K."/>
            <person name="Pezzolesi L."/>
            <person name="Pistocchi R."/>
        </authorList>
    </citation>
    <scope>NUCLEOTIDE SEQUENCE [LARGE SCALE GENOMIC DNA]</scope>
    <source>
        <strain evidence="2">LRLZ20PSL1</strain>
    </source>
</reference>
<sequence length="94" mass="10261">MKDFSARLMNALGLAYWVEITTQVPRCTYYFGPFSLESTAKASVAGYVEDLEIEGAQGIAVKVARCKPTDLTIFDEAEEAAPSDRPFSMVSSQA</sequence>
<dbReference type="Pfam" id="PF08846">
    <property type="entry name" value="DUF1816"/>
    <property type="match status" value="1"/>
</dbReference>
<proteinExistence type="predicted"/>
<name>A0ABW7CB31_9CYAN</name>
<protein>
    <submittedName>
        <fullName evidence="1">DUF1816 domain-containing protein</fullName>
    </submittedName>
</protein>
<organism evidence="1 2">
    <name type="scientific">Limnothrix redekei LRLZ20PSL1</name>
    <dbReference type="NCBI Taxonomy" id="3112953"/>
    <lineage>
        <taxon>Bacteria</taxon>
        <taxon>Bacillati</taxon>
        <taxon>Cyanobacteriota</taxon>
        <taxon>Cyanophyceae</taxon>
        <taxon>Pseudanabaenales</taxon>
        <taxon>Pseudanabaenaceae</taxon>
        <taxon>Limnothrix</taxon>
    </lineage>
</organism>
<dbReference type="InterPro" id="IPR014945">
    <property type="entry name" value="DUF1816"/>
</dbReference>
<dbReference type="EMBL" id="JAZAQF010000069">
    <property type="protein sequence ID" value="MFG3818352.1"/>
    <property type="molecule type" value="Genomic_DNA"/>
</dbReference>